<evidence type="ECO:0000256" key="5">
    <source>
        <dbReference type="ARBA" id="ARBA00023004"/>
    </source>
</evidence>
<comment type="similarity">
    <text evidence="2">Belongs to the cytochrome P450 family.</text>
</comment>
<dbReference type="Proteomes" id="UP000557566">
    <property type="component" value="Unassembled WGS sequence"/>
</dbReference>
<keyword evidence="4 6" id="KW-0479">Metal-binding</keyword>
<dbReference type="PANTHER" id="PTHR24305:SF210">
    <property type="entry name" value="CYTOCHROME P450 MONOOXYGENASE ASQL-RELATED"/>
    <property type="match status" value="1"/>
</dbReference>
<dbReference type="SUPFAM" id="SSF48264">
    <property type="entry name" value="Cytochrome P450"/>
    <property type="match status" value="1"/>
</dbReference>
<dbReference type="InterPro" id="IPR050121">
    <property type="entry name" value="Cytochrome_P450_monoxygenase"/>
</dbReference>
<evidence type="ECO:0008006" key="9">
    <source>
        <dbReference type="Google" id="ProtNLM"/>
    </source>
</evidence>
<dbReference type="Gene3D" id="1.10.630.10">
    <property type="entry name" value="Cytochrome P450"/>
    <property type="match status" value="1"/>
</dbReference>
<evidence type="ECO:0000313" key="8">
    <source>
        <dbReference type="Proteomes" id="UP000557566"/>
    </source>
</evidence>
<evidence type="ECO:0000256" key="2">
    <source>
        <dbReference type="ARBA" id="ARBA00010617"/>
    </source>
</evidence>
<dbReference type="PANTHER" id="PTHR24305">
    <property type="entry name" value="CYTOCHROME P450"/>
    <property type="match status" value="1"/>
</dbReference>
<gene>
    <name evidence="7" type="ORF">G6O67_004373</name>
</gene>
<proteinExistence type="inferred from homology"/>
<keyword evidence="5 6" id="KW-0408">Iron</keyword>
<organism evidence="7 8">
    <name type="scientific">Ophiocordyceps sinensis</name>
    <dbReference type="NCBI Taxonomy" id="72228"/>
    <lineage>
        <taxon>Eukaryota</taxon>
        <taxon>Fungi</taxon>
        <taxon>Dikarya</taxon>
        <taxon>Ascomycota</taxon>
        <taxon>Pezizomycotina</taxon>
        <taxon>Sordariomycetes</taxon>
        <taxon>Hypocreomycetidae</taxon>
        <taxon>Hypocreales</taxon>
        <taxon>Ophiocordycipitaceae</taxon>
        <taxon>Ophiocordyceps</taxon>
    </lineage>
</organism>
<name>A0A8H4M0U1_9HYPO</name>
<comment type="caution">
    <text evidence="7">The sequence shown here is derived from an EMBL/GenBank/DDBJ whole genome shotgun (WGS) entry which is preliminary data.</text>
</comment>
<dbReference type="GO" id="GO:0016705">
    <property type="term" value="F:oxidoreductase activity, acting on paired donors, with incorporation or reduction of molecular oxygen"/>
    <property type="evidence" value="ECO:0007669"/>
    <property type="project" value="InterPro"/>
</dbReference>
<evidence type="ECO:0000256" key="1">
    <source>
        <dbReference type="ARBA" id="ARBA00001971"/>
    </source>
</evidence>
<dbReference type="OrthoDB" id="1470350at2759"/>
<dbReference type="EMBL" id="JAAVMX010000005">
    <property type="protein sequence ID" value="KAF4507927.1"/>
    <property type="molecule type" value="Genomic_DNA"/>
</dbReference>
<keyword evidence="3 6" id="KW-0349">Heme</keyword>
<reference evidence="7 8" key="1">
    <citation type="journal article" date="2020" name="Genome Biol. Evol.">
        <title>A new high-quality draft genome assembly of the Chinese cordyceps Ophiocordyceps sinensis.</title>
        <authorList>
            <person name="Shu R."/>
            <person name="Zhang J."/>
            <person name="Meng Q."/>
            <person name="Zhang H."/>
            <person name="Zhou G."/>
            <person name="Li M."/>
            <person name="Wu P."/>
            <person name="Zhao Y."/>
            <person name="Chen C."/>
            <person name="Qin Q."/>
        </authorList>
    </citation>
    <scope>NUCLEOTIDE SEQUENCE [LARGE SCALE GENOMIC DNA]</scope>
    <source>
        <strain evidence="7 8">IOZ07</strain>
    </source>
</reference>
<dbReference type="InterPro" id="IPR036396">
    <property type="entry name" value="Cyt_P450_sf"/>
</dbReference>
<evidence type="ECO:0000256" key="6">
    <source>
        <dbReference type="PIRSR" id="PIRSR602401-1"/>
    </source>
</evidence>
<keyword evidence="8" id="KW-1185">Reference proteome</keyword>
<evidence type="ECO:0000313" key="7">
    <source>
        <dbReference type="EMBL" id="KAF4507927.1"/>
    </source>
</evidence>
<comment type="cofactor">
    <cofactor evidence="1 6">
        <name>heme</name>
        <dbReference type="ChEBI" id="CHEBI:30413"/>
    </cofactor>
</comment>
<feature type="binding site" description="axial binding residue" evidence="6">
    <location>
        <position position="429"/>
    </location>
    <ligand>
        <name>heme</name>
        <dbReference type="ChEBI" id="CHEBI:30413"/>
    </ligand>
    <ligandPart>
        <name>Fe</name>
        <dbReference type="ChEBI" id="CHEBI:18248"/>
    </ligandPart>
</feature>
<dbReference type="GO" id="GO:0005506">
    <property type="term" value="F:iron ion binding"/>
    <property type="evidence" value="ECO:0007669"/>
    <property type="project" value="InterPro"/>
</dbReference>
<dbReference type="PRINTS" id="PR00463">
    <property type="entry name" value="EP450I"/>
</dbReference>
<dbReference type="AlphaFoldDB" id="A0A8H4M0U1"/>
<protein>
    <recommendedName>
        <fullName evidence="9">Cytochrome P450</fullName>
    </recommendedName>
</protein>
<accession>A0A8H4M0U1</accession>
<dbReference type="GO" id="GO:0020037">
    <property type="term" value="F:heme binding"/>
    <property type="evidence" value="ECO:0007669"/>
    <property type="project" value="InterPro"/>
</dbReference>
<evidence type="ECO:0000256" key="3">
    <source>
        <dbReference type="ARBA" id="ARBA00022617"/>
    </source>
</evidence>
<evidence type="ECO:0000256" key="4">
    <source>
        <dbReference type="ARBA" id="ARBA00022723"/>
    </source>
</evidence>
<sequence>MMLHACRLGAAHALAYWTGWCIYALFFHPLAKFPGPRLAALTELWHLVVMLTGRDHLVLRNLHRIYGHVVRVGPNKLSFDAAPSSKVINGRSFPKDATYEQRGRATAVGRIRGIEDHAIARNRLAPGFSASALRSHQETIHSLVDLFINQLQKLSEAPESSGVAMGDAFAWLTMDVLGELAFGESFGAVKACNSTSWISRLFSDNWWTTLYPCDGLVNASFASSLLVRLALPKAKVMLEQYGGFVKQEVLRWLQAPDCRGRNALLGILARSGGDVSVDYLIDEGRFLTIAGVDTVATMLTAAIHFLDANPTCRDRLIKEIRETFGSYHDVTAGTTSSLSFLQAVIDETLRLFPPVPGGLPRICPGATIDGHYVPKGTVVRTHLFSASRNPETYVLPDDFRPERWLGEPSLQTTDGPPPVFALSQGPFQCIGMTMAYLEMRILLAKLLYSCDFEVLNGRGDITQSGKSWVLWTKPDIKAKFRLVARRERDQTAETE</sequence>
<dbReference type="InterPro" id="IPR001128">
    <property type="entry name" value="Cyt_P450"/>
</dbReference>
<dbReference type="PRINTS" id="PR00385">
    <property type="entry name" value="P450"/>
</dbReference>
<dbReference type="InterPro" id="IPR002401">
    <property type="entry name" value="Cyt_P450_E_grp-I"/>
</dbReference>
<dbReference type="Pfam" id="PF00067">
    <property type="entry name" value="p450"/>
    <property type="match status" value="1"/>
</dbReference>
<dbReference type="GO" id="GO:0004497">
    <property type="term" value="F:monooxygenase activity"/>
    <property type="evidence" value="ECO:0007669"/>
    <property type="project" value="InterPro"/>
</dbReference>